<keyword evidence="1" id="KW-0812">Transmembrane</keyword>
<gene>
    <name evidence="2" type="ORF">NEF87_000753</name>
</gene>
<evidence type="ECO:0000313" key="2">
    <source>
        <dbReference type="EMBL" id="UYP44468.1"/>
    </source>
</evidence>
<dbReference type="Proteomes" id="UP001208689">
    <property type="component" value="Chromosome"/>
</dbReference>
<accession>A0ABY6HLT1</accession>
<dbReference type="InterPro" id="IPR018646">
    <property type="entry name" value="12TM_1"/>
</dbReference>
<sequence length="582" mass="65427">MNNKQLYKISKFAYTEAFTQSQLDIAGSQQSKILEKMEKNRKYMKMQSITMKIVVGVFIALMVIIPIQAFISIRSAIAENIIPESYLIFAGSMTLSASFLIQIMYLIMFGMFFASSLLSGDYLKWLSTLPIEMKDMRKITMMTFFRGMDVQFVALLLVLPIGTAIITQSIVLTLLSLLLSIINIVFSFSLLVIIGEKINRIMNNNEANSKKATFARMFVMLSYLIGSMSMSLGLNFAMRFIPTLFTEATLSSIPSSTINTLNLIFSAIPLPFTASYSLVEVLIVLTGNGEISTTLIITSLLGLLLFIGFTYILLNKALKLLTNVFVQKSKSFDENAKKTTIEDVKLCIEEPVKAFFLKDRQMITRDMQMMMLVIMPILLPFIGIATTGFVGEQGNEALFVLFTVNIIYSVLSGVMIVWGLLNVESTGSTIHASLPITVRDQVNAKVRWIFLVLTISSFLPTIFMIGKEYFIDYLIITTLFFPIGPITGIITLELKVRLFGKMKYKYVIEDVNIGQTLLKWILIGVVALLVYIGTFAMVIIYMSEMTEGYIGRMATIILPIEATVSALLYFIYNKMFPKPKIF</sequence>
<keyword evidence="1" id="KW-0472">Membrane</keyword>
<feature type="transmembrane region" description="Helical" evidence="1">
    <location>
        <begin position="549"/>
        <end position="572"/>
    </location>
</feature>
<dbReference type="EMBL" id="CP104013">
    <property type="protein sequence ID" value="UYP44468.1"/>
    <property type="molecule type" value="Genomic_DNA"/>
</dbReference>
<feature type="transmembrane region" description="Helical" evidence="1">
    <location>
        <begin position="397"/>
        <end position="421"/>
    </location>
</feature>
<feature type="transmembrane region" description="Helical" evidence="1">
    <location>
        <begin position="291"/>
        <end position="314"/>
    </location>
</feature>
<keyword evidence="3" id="KW-1185">Reference proteome</keyword>
<dbReference type="Pfam" id="PF09847">
    <property type="entry name" value="12TM_1"/>
    <property type="match status" value="1"/>
</dbReference>
<evidence type="ECO:0000313" key="3">
    <source>
        <dbReference type="Proteomes" id="UP001208689"/>
    </source>
</evidence>
<feature type="transmembrane region" description="Helical" evidence="1">
    <location>
        <begin position="49"/>
        <end position="71"/>
    </location>
</feature>
<feature type="transmembrane region" description="Helical" evidence="1">
    <location>
        <begin position="172"/>
        <end position="194"/>
    </location>
</feature>
<protein>
    <submittedName>
        <fullName evidence="2">Uncharacterized protein</fullName>
    </submittedName>
</protein>
<evidence type="ECO:0000256" key="1">
    <source>
        <dbReference type="SAM" id="Phobius"/>
    </source>
</evidence>
<feature type="transmembrane region" description="Helical" evidence="1">
    <location>
        <begin position="517"/>
        <end position="543"/>
    </location>
</feature>
<proteinExistence type="predicted"/>
<feature type="transmembrane region" description="Helical" evidence="1">
    <location>
        <begin position="99"/>
        <end position="123"/>
    </location>
</feature>
<feature type="transmembrane region" description="Helical" evidence="1">
    <location>
        <begin position="214"/>
        <end position="237"/>
    </location>
</feature>
<keyword evidence="1" id="KW-1133">Transmembrane helix</keyword>
<name>A0ABY6HLT1_9ARCH</name>
<feature type="transmembrane region" description="Helical" evidence="1">
    <location>
        <begin position="144"/>
        <end position="166"/>
    </location>
</feature>
<feature type="transmembrane region" description="Helical" evidence="1">
    <location>
        <begin position="370"/>
        <end position="391"/>
    </location>
</feature>
<organism evidence="2 3">
    <name type="scientific">Candidatus Lokiarchaeum ossiferum</name>
    <dbReference type="NCBI Taxonomy" id="2951803"/>
    <lineage>
        <taxon>Archaea</taxon>
        <taxon>Promethearchaeati</taxon>
        <taxon>Promethearchaeota</taxon>
        <taxon>Promethearchaeia</taxon>
        <taxon>Promethearchaeales</taxon>
        <taxon>Promethearchaeaceae</taxon>
        <taxon>Candidatus Lokiarchaeum</taxon>
    </lineage>
</organism>
<reference evidence="2" key="1">
    <citation type="submission" date="2022-09" db="EMBL/GenBank/DDBJ databases">
        <title>Actin cytoskeleton and complex cell architecture in an #Asgard archaeon.</title>
        <authorList>
            <person name="Ponce Toledo R.I."/>
            <person name="Schleper C."/>
            <person name="Rodrigues Oliveira T."/>
            <person name="Wollweber F."/>
            <person name="Xu J."/>
            <person name="Rittmann S."/>
            <person name="Klingl A."/>
            <person name="Pilhofer M."/>
        </authorList>
    </citation>
    <scope>NUCLEOTIDE SEQUENCE</scope>
    <source>
        <strain evidence="2">B-35</strain>
    </source>
</reference>
<feature type="transmembrane region" description="Helical" evidence="1">
    <location>
        <begin position="448"/>
        <end position="467"/>
    </location>
</feature>
<feature type="transmembrane region" description="Helical" evidence="1">
    <location>
        <begin position="473"/>
        <end position="496"/>
    </location>
</feature>